<dbReference type="EMBL" id="GQ252864">
    <property type="protein sequence ID" value="ADB85356.1"/>
    <property type="molecule type" value="Genomic_DNA"/>
</dbReference>
<organism evidence="2">
    <name type="scientific">Phyllostachys edulis</name>
    <name type="common">Tortoise shell bamboo</name>
    <name type="synonym">Bambusa edulis</name>
    <dbReference type="NCBI Taxonomy" id="38705"/>
    <lineage>
        <taxon>Eukaryota</taxon>
        <taxon>Viridiplantae</taxon>
        <taxon>Streptophyta</taxon>
        <taxon>Embryophyta</taxon>
        <taxon>Tracheophyta</taxon>
        <taxon>Spermatophyta</taxon>
        <taxon>Magnoliopsida</taxon>
        <taxon>Liliopsida</taxon>
        <taxon>Poales</taxon>
        <taxon>Poaceae</taxon>
        <taxon>BOP clade</taxon>
        <taxon>Bambusoideae</taxon>
        <taxon>Arundinarodae</taxon>
        <taxon>Arundinarieae</taxon>
        <taxon>Arundinariinae</taxon>
        <taxon>Phyllostachys</taxon>
    </lineage>
</organism>
<evidence type="ECO:0000313" key="2">
    <source>
        <dbReference type="EMBL" id="ADB85356.1"/>
    </source>
</evidence>
<protein>
    <submittedName>
        <fullName evidence="2">Uncharacterized protein</fullName>
    </submittedName>
</protein>
<name>D3IVL6_PHYED</name>
<evidence type="ECO:0000256" key="1">
    <source>
        <dbReference type="SAM" id="MobiDB-lite"/>
    </source>
</evidence>
<reference evidence="2" key="1">
    <citation type="journal article" date="2010" name="J. Integr. Plant Biol.">
        <title>Insights into the bamboo genome: syntenic relationships to rice and sorghum.</title>
        <authorList>
            <person name="Gui Y.J."/>
            <person name="Zhou Y."/>
            <person name="Wang Y."/>
            <person name="Wang S."/>
            <person name="Wang S.Y."/>
            <person name="Hu Y."/>
            <person name="Bo S.P."/>
            <person name="Chen H."/>
            <person name="Zhou C.P."/>
            <person name="Ma N.X."/>
            <person name="Zhang T.Z."/>
            <person name="Fan L.J."/>
        </authorList>
    </citation>
    <scope>NUCLEOTIDE SEQUENCE</scope>
    <source>
        <tissue evidence="2">Shoot</tissue>
    </source>
</reference>
<sequence length="145" mass="15645">MAAESDEEAHGGARVQAPNLAKRRHARVGDCREKAAGLDANLVTRSWSLKRHGRWGFASGTVVQSSSDTDVESVTKTTMTWRWGPQGSERGSGESACETASLRLTGGTGSGCTRGRERETDRWDHLSVTADARTGNRAAQEMGRK</sequence>
<dbReference type="AlphaFoldDB" id="D3IVL6"/>
<feature type="region of interest" description="Disordered" evidence="1">
    <location>
        <begin position="1"/>
        <end position="30"/>
    </location>
</feature>
<proteinExistence type="predicted"/>
<accession>D3IVL6</accession>